<accession>A0A1L3GRH8</accession>
<dbReference type="GO" id="GO:0019288">
    <property type="term" value="P:isopentenyl diphosphate biosynthetic process, methylerythritol 4-phosphate pathway"/>
    <property type="evidence" value="ECO:0007669"/>
    <property type="project" value="UniProtKB-UniRule"/>
</dbReference>
<dbReference type="EMBL" id="CP015519">
    <property type="protein sequence ID" value="APG28258.1"/>
    <property type="molecule type" value="Genomic_DNA"/>
</dbReference>
<reference evidence="8 9" key="1">
    <citation type="journal article" date="2017" name="Genome Announc.">
        <title>Complete Genome Sequences of Two Acetylene-Fermenting Pelobacter acetylenicus Strains.</title>
        <authorList>
            <person name="Sutton J.M."/>
            <person name="Baesman S.M."/>
            <person name="Fierst J.L."/>
            <person name="Poret-Peterson A.T."/>
            <person name="Oremland R.S."/>
            <person name="Dunlap D.S."/>
            <person name="Akob D.M."/>
        </authorList>
    </citation>
    <scope>NUCLEOTIDE SEQUENCE [LARGE SCALE GENOMIC DNA]</scope>
    <source>
        <strain evidence="8 9">SFB93</strain>
    </source>
</reference>
<protein>
    <recommendedName>
        <fullName evidence="7">2-C-methyl-D-erythritol 4-phosphate cytidylyltransferase</fullName>
        <ecNumber evidence="7">2.7.7.60</ecNumber>
    </recommendedName>
    <alternativeName>
        <fullName evidence="7">4-diphosphocytidyl-2C-methyl-D-erythritol synthase</fullName>
    </alternativeName>
    <alternativeName>
        <fullName evidence="7">MEP cytidylyltransferase</fullName>
        <shortName evidence="7">MCT</shortName>
    </alternativeName>
</protein>
<keyword evidence="9" id="KW-1185">Reference proteome</keyword>
<evidence type="ECO:0000256" key="1">
    <source>
        <dbReference type="ARBA" id="ARBA00001282"/>
    </source>
</evidence>
<comment type="catalytic activity">
    <reaction evidence="1 7">
        <text>2-C-methyl-D-erythritol 4-phosphate + CTP + H(+) = 4-CDP-2-C-methyl-D-erythritol + diphosphate</text>
        <dbReference type="Rhea" id="RHEA:13429"/>
        <dbReference type="ChEBI" id="CHEBI:15378"/>
        <dbReference type="ChEBI" id="CHEBI:33019"/>
        <dbReference type="ChEBI" id="CHEBI:37563"/>
        <dbReference type="ChEBI" id="CHEBI:57823"/>
        <dbReference type="ChEBI" id="CHEBI:58262"/>
        <dbReference type="EC" id="2.7.7.60"/>
    </reaction>
</comment>
<dbReference type="Proteomes" id="UP000182517">
    <property type="component" value="Chromosome"/>
</dbReference>
<dbReference type="HAMAP" id="MF_00108">
    <property type="entry name" value="IspD"/>
    <property type="match status" value="1"/>
</dbReference>
<dbReference type="InterPro" id="IPR018294">
    <property type="entry name" value="ISPD_synthase_CS"/>
</dbReference>
<comment type="function">
    <text evidence="7">Catalyzes the formation of 4-diphosphocytidyl-2-C-methyl-D-erythritol from CTP and 2-C-methyl-D-erythritol 4-phosphate (MEP).</text>
</comment>
<evidence type="ECO:0000256" key="4">
    <source>
        <dbReference type="ARBA" id="ARBA00022679"/>
    </source>
</evidence>
<comment type="similarity">
    <text evidence="3 7">Belongs to the IspD/TarI cytidylyltransferase family. IspD subfamily.</text>
</comment>
<name>A0A1L3GRH8_9BACT</name>
<feature type="site" description="Transition state stabilizer" evidence="7">
    <location>
        <position position="22"/>
    </location>
</feature>
<gene>
    <name evidence="7" type="primary">ispD</name>
    <name evidence="8" type="ORF">A7E78_10605</name>
</gene>
<dbReference type="InterPro" id="IPR029044">
    <property type="entry name" value="Nucleotide-diphossugar_trans"/>
</dbReference>
<evidence type="ECO:0000256" key="3">
    <source>
        <dbReference type="ARBA" id="ARBA00009789"/>
    </source>
</evidence>
<evidence type="ECO:0000256" key="7">
    <source>
        <dbReference type="HAMAP-Rule" id="MF_00108"/>
    </source>
</evidence>
<keyword evidence="6 7" id="KW-0414">Isoprene biosynthesis</keyword>
<evidence type="ECO:0000256" key="5">
    <source>
        <dbReference type="ARBA" id="ARBA00022695"/>
    </source>
</evidence>
<dbReference type="PANTHER" id="PTHR32125:SF4">
    <property type="entry name" value="2-C-METHYL-D-ERYTHRITOL 4-PHOSPHATE CYTIDYLYLTRANSFERASE, CHLOROPLASTIC"/>
    <property type="match status" value="1"/>
</dbReference>
<dbReference type="RefSeq" id="WP_072284252.1">
    <property type="nucleotide sequence ID" value="NZ_CP015519.1"/>
</dbReference>
<dbReference type="CDD" id="cd02516">
    <property type="entry name" value="CDP-ME_synthetase"/>
    <property type="match status" value="1"/>
</dbReference>
<proteinExistence type="inferred from homology"/>
<dbReference type="KEGG" id="pef:A7E78_10605"/>
<dbReference type="NCBIfam" id="TIGR00453">
    <property type="entry name" value="ispD"/>
    <property type="match status" value="1"/>
</dbReference>
<dbReference type="STRING" id="1842532.A7E78_10605"/>
<evidence type="ECO:0000313" key="9">
    <source>
        <dbReference type="Proteomes" id="UP000182517"/>
    </source>
</evidence>
<dbReference type="Pfam" id="PF01128">
    <property type="entry name" value="IspD"/>
    <property type="match status" value="1"/>
</dbReference>
<dbReference type="UniPathway" id="UPA00056">
    <property type="reaction ID" value="UER00093"/>
</dbReference>
<dbReference type="EC" id="2.7.7.60" evidence="7"/>
<dbReference type="InterPro" id="IPR050088">
    <property type="entry name" value="IspD/TarI_cytidylyltransf_bact"/>
</dbReference>
<keyword evidence="4 7" id="KW-0808">Transferase</keyword>
<dbReference type="InterPro" id="IPR001228">
    <property type="entry name" value="IspD"/>
</dbReference>
<organism evidence="8 9">
    <name type="scientific">Syntrophotalea acetylenivorans</name>
    <dbReference type="NCBI Taxonomy" id="1842532"/>
    <lineage>
        <taxon>Bacteria</taxon>
        <taxon>Pseudomonadati</taxon>
        <taxon>Thermodesulfobacteriota</taxon>
        <taxon>Desulfuromonadia</taxon>
        <taxon>Desulfuromonadales</taxon>
        <taxon>Syntrophotaleaceae</taxon>
        <taxon>Syntrophotalea</taxon>
    </lineage>
</organism>
<dbReference type="InterPro" id="IPR034683">
    <property type="entry name" value="IspD/TarI"/>
</dbReference>
<dbReference type="PANTHER" id="PTHR32125">
    <property type="entry name" value="2-C-METHYL-D-ERYTHRITOL 4-PHOSPHATE CYTIDYLYLTRANSFERASE, CHLOROPLASTIC"/>
    <property type="match status" value="1"/>
</dbReference>
<feature type="site" description="Positions MEP for the nucleophilic attack" evidence="7">
    <location>
        <position position="155"/>
    </location>
</feature>
<keyword evidence="5 7" id="KW-0548">Nucleotidyltransferase</keyword>
<feature type="site" description="Transition state stabilizer" evidence="7">
    <location>
        <position position="15"/>
    </location>
</feature>
<evidence type="ECO:0000256" key="2">
    <source>
        <dbReference type="ARBA" id="ARBA00004787"/>
    </source>
</evidence>
<dbReference type="PROSITE" id="PS01295">
    <property type="entry name" value="ISPD"/>
    <property type="match status" value="1"/>
</dbReference>
<feature type="site" description="Positions MEP for the nucleophilic attack" evidence="7">
    <location>
        <position position="211"/>
    </location>
</feature>
<evidence type="ECO:0000256" key="6">
    <source>
        <dbReference type="ARBA" id="ARBA00023229"/>
    </source>
</evidence>
<comment type="pathway">
    <text evidence="2 7">Isoprenoid biosynthesis; isopentenyl diphosphate biosynthesis via DXP pathway; isopentenyl diphosphate from 1-deoxy-D-xylulose 5-phosphate: step 2/6.</text>
</comment>
<dbReference type="Gene3D" id="3.90.550.10">
    <property type="entry name" value="Spore Coat Polysaccharide Biosynthesis Protein SpsA, Chain A"/>
    <property type="match status" value="1"/>
</dbReference>
<sequence>MSVIVLIPAAGMGRRMGATVNKQYLPLNDRPIVGHTIALFDQHPLIDKIYVITPVAEFEQCRREVLEPGNFHKVQDLVPGGAERQDSVRNGLLACAAGPDDIVLIHDGVRPLLQPALIDKVIETVRGQGACLVGVPVKDTIKQVVDGCIEGTPDRSGLWQAQTPQAFRYSQILEAHERAQQDGFRGTDDASLVERLGQPVMVIAGSYRNIKLTTPEDLLLARAFLDSPEEVCP</sequence>
<dbReference type="OrthoDB" id="9804336at2"/>
<dbReference type="AlphaFoldDB" id="A0A1L3GRH8"/>
<dbReference type="FunFam" id="3.90.550.10:FF:000003">
    <property type="entry name" value="2-C-methyl-D-erythritol 4-phosphate cytidylyltransferase"/>
    <property type="match status" value="1"/>
</dbReference>
<dbReference type="SUPFAM" id="SSF53448">
    <property type="entry name" value="Nucleotide-diphospho-sugar transferases"/>
    <property type="match status" value="1"/>
</dbReference>
<evidence type="ECO:0000313" key="8">
    <source>
        <dbReference type="EMBL" id="APG28258.1"/>
    </source>
</evidence>
<dbReference type="GO" id="GO:0050518">
    <property type="term" value="F:2-C-methyl-D-erythritol 4-phosphate cytidylyltransferase activity"/>
    <property type="evidence" value="ECO:0007669"/>
    <property type="project" value="UniProtKB-UniRule"/>
</dbReference>